<dbReference type="Proteomes" id="UP000678393">
    <property type="component" value="Unassembled WGS sequence"/>
</dbReference>
<comment type="function">
    <text evidence="6">Forms chloride channels.</text>
</comment>
<keyword evidence="9" id="KW-1185">Reference proteome</keyword>
<evidence type="ECO:0000256" key="7">
    <source>
        <dbReference type="SAM" id="MobiDB-lite"/>
    </source>
</evidence>
<evidence type="ECO:0000256" key="3">
    <source>
        <dbReference type="ARBA" id="ARBA00022989"/>
    </source>
</evidence>
<feature type="transmembrane region" description="Helical" evidence="6">
    <location>
        <begin position="68"/>
        <end position="88"/>
    </location>
</feature>
<evidence type="ECO:0000313" key="9">
    <source>
        <dbReference type="Proteomes" id="UP000678393"/>
    </source>
</evidence>
<evidence type="ECO:0000313" key="8">
    <source>
        <dbReference type="EMBL" id="CAG5124440.1"/>
    </source>
</evidence>
<comment type="caution">
    <text evidence="8">The sequence shown here is derived from an EMBL/GenBank/DDBJ whole genome shotgun (WGS) entry which is preliminary data.</text>
</comment>
<dbReference type="OrthoDB" id="201595at2759"/>
<evidence type="ECO:0000256" key="6">
    <source>
        <dbReference type="RuleBase" id="RU363126"/>
    </source>
</evidence>
<keyword evidence="6" id="KW-0869">Chloride channel</keyword>
<name>A0A8S3Z9G4_9EUPU</name>
<dbReference type="EMBL" id="CAJHNH020001779">
    <property type="protein sequence ID" value="CAG5124440.1"/>
    <property type="molecule type" value="Genomic_DNA"/>
</dbReference>
<keyword evidence="6" id="KW-0407">Ion channel</keyword>
<feature type="non-terminal residue" evidence="8">
    <location>
        <position position="703"/>
    </location>
</feature>
<evidence type="ECO:0000256" key="1">
    <source>
        <dbReference type="ARBA" id="ARBA00004370"/>
    </source>
</evidence>
<keyword evidence="6" id="KW-0868">Chloride</keyword>
<accession>A0A8S3Z9G4</accession>
<keyword evidence="6" id="KW-0813">Transport</keyword>
<keyword evidence="3 6" id="KW-1133">Transmembrane helix</keyword>
<keyword evidence="6" id="KW-0406">Ion transport</keyword>
<dbReference type="PANTHER" id="PTHR10736:SF0">
    <property type="entry name" value="BESTROPHIN HOMOLOG"/>
    <property type="match status" value="1"/>
</dbReference>
<gene>
    <name evidence="8" type="ORF">CUNI_LOCUS9998</name>
</gene>
<keyword evidence="6" id="KW-1003">Cell membrane</keyword>
<feature type="compositionally biased region" description="Polar residues" evidence="7">
    <location>
        <begin position="359"/>
        <end position="378"/>
    </location>
</feature>
<feature type="transmembrane region" description="Helical" evidence="6">
    <location>
        <begin position="12"/>
        <end position="30"/>
    </location>
</feature>
<dbReference type="AlphaFoldDB" id="A0A8S3Z9G4"/>
<dbReference type="GO" id="GO:0005886">
    <property type="term" value="C:plasma membrane"/>
    <property type="evidence" value="ECO:0007669"/>
    <property type="project" value="UniProtKB-SubCell"/>
</dbReference>
<dbReference type="InterPro" id="IPR000615">
    <property type="entry name" value="Bestrophin"/>
</dbReference>
<evidence type="ECO:0000256" key="5">
    <source>
        <dbReference type="ARBA" id="ARBA00034769"/>
    </source>
</evidence>
<protein>
    <recommendedName>
        <fullName evidence="6">Bestrophin homolog</fullName>
    </recommendedName>
</protein>
<comment type="similarity">
    <text evidence="5 6">Belongs to the anion channel-forming bestrophin (TC 1.A.46) family. Calcium-sensitive chloride channel subfamily.</text>
</comment>
<dbReference type="PANTHER" id="PTHR10736">
    <property type="entry name" value="BESTROPHIN"/>
    <property type="match status" value="1"/>
</dbReference>
<dbReference type="Pfam" id="PF01062">
    <property type="entry name" value="Bestrophin"/>
    <property type="match status" value="1"/>
</dbReference>
<organism evidence="8 9">
    <name type="scientific">Candidula unifasciata</name>
    <dbReference type="NCBI Taxonomy" id="100452"/>
    <lineage>
        <taxon>Eukaryota</taxon>
        <taxon>Metazoa</taxon>
        <taxon>Spiralia</taxon>
        <taxon>Lophotrochozoa</taxon>
        <taxon>Mollusca</taxon>
        <taxon>Gastropoda</taxon>
        <taxon>Heterobranchia</taxon>
        <taxon>Euthyneura</taxon>
        <taxon>Panpulmonata</taxon>
        <taxon>Eupulmonata</taxon>
        <taxon>Stylommatophora</taxon>
        <taxon>Helicina</taxon>
        <taxon>Helicoidea</taxon>
        <taxon>Geomitridae</taxon>
        <taxon>Candidula</taxon>
    </lineage>
</organism>
<proteinExistence type="inferred from homology"/>
<feature type="compositionally biased region" description="Polar residues" evidence="7">
    <location>
        <begin position="594"/>
        <end position="618"/>
    </location>
</feature>
<feature type="compositionally biased region" description="Low complexity" evidence="7">
    <location>
        <begin position="619"/>
        <end position="638"/>
    </location>
</feature>
<evidence type="ECO:0000256" key="4">
    <source>
        <dbReference type="ARBA" id="ARBA00023136"/>
    </source>
</evidence>
<dbReference type="GO" id="GO:0034707">
    <property type="term" value="C:chloride channel complex"/>
    <property type="evidence" value="ECO:0007669"/>
    <property type="project" value="UniProtKB-KW"/>
</dbReference>
<feature type="region of interest" description="Disordered" evidence="7">
    <location>
        <begin position="355"/>
        <end position="381"/>
    </location>
</feature>
<feature type="compositionally biased region" description="Polar residues" evidence="7">
    <location>
        <begin position="639"/>
        <end position="665"/>
    </location>
</feature>
<feature type="transmembrane region" description="Helical" evidence="6">
    <location>
        <begin position="166"/>
        <end position="190"/>
    </location>
</feature>
<keyword evidence="2 6" id="KW-0812">Transmembrane</keyword>
<feature type="compositionally biased region" description="Basic and acidic residues" evidence="7">
    <location>
        <begin position="677"/>
        <end position="694"/>
    </location>
</feature>
<feature type="transmembrane region" description="Helical" evidence="6">
    <location>
        <begin position="211"/>
        <end position="228"/>
    </location>
</feature>
<sequence length="703" mass="79385">FFEGIVLELYSSTSAIPLSFLLGFYVTFIAQRWWQQFTNVPWPDRTLFTMTTYLHGFDDRARMMRRAVARYMLFGLIWICRGISVSVMKRFPTLDHIVEAGFITKEEKVIFESTECKYQKFFVPLMWANQILVTARREGIIDTDFGLRMILQPLADFRDRCSLCFIYDWITVPLVYTQVVTFAAYSYFAVSLFGQQYLDPAMKYKGFEEDFYFPGFTILQFFFYMGWLKVAEQMINPFGEDDDDFDINWLLDRHTTVAFTLVDKIYGKHPDFVKDGFWNDSTPDVPYTESSARFIRPNFLGSTFNIAPPKHDHDTLVIPETDTTNQHEWSPRQRGKGSITDSLLSLLHVRPLHHHSAGGSETTLTSSDGGQGHHTSNGRAYYMLDREKLGEERMRRSSIDVPLRQRANTDIDIGGRDIRGRKLSLPFSIHLFKNKQKRSEQLPSVGSPKSSRFLVEPVKDDAVSSSDSSMAAKLRRSAHSGVPFQNVVSRMPVLSAIEEACTITSMRQLIDPPKVAQIEDDEDDDVNDANTEYHESVVLSDDDKAYEDCISYVDETDGSLKRENDAAFLEFANIPTSSFATTSTPSLMKKTSVDMPQTKTSATSATNVCLPTSAEALNSSPSSSSSSSTSKETQPSSPASTSQIVPKSARNGTSTLEETAFSQALSDDESYPLLQPSKKDNSSKTRQAKTDKELAPLIYIEEC</sequence>
<feature type="region of interest" description="Disordered" evidence="7">
    <location>
        <begin position="580"/>
        <end position="695"/>
    </location>
</feature>
<comment type="subcellular location">
    <subcellularLocation>
        <location evidence="6">Cell membrane</location>
        <topology evidence="6">Multi-pass membrane protein</topology>
    </subcellularLocation>
    <subcellularLocation>
        <location evidence="1">Membrane</location>
    </subcellularLocation>
</comment>
<dbReference type="GO" id="GO:0005254">
    <property type="term" value="F:chloride channel activity"/>
    <property type="evidence" value="ECO:0007669"/>
    <property type="project" value="UniProtKB-KW"/>
</dbReference>
<evidence type="ECO:0000256" key="2">
    <source>
        <dbReference type="ARBA" id="ARBA00022692"/>
    </source>
</evidence>
<keyword evidence="4 6" id="KW-0472">Membrane</keyword>
<reference evidence="8" key="1">
    <citation type="submission" date="2021-04" db="EMBL/GenBank/DDBJ databases">
        <authorList>
            <consortium name="Molecular Ecology Group"/>
        </authorList>
    </citation>
    <scope>NUCLEOTIDE SEQUENCE</scope>
</reference>
<dbReference type="InterPro" id="IPR021134">
    <property type="entry name" value="Bestrophin-like"/>
</dbReference>